<keyword evidence="1" id="KW-1133">Transmembrane helix</keyword>
<organism evidence="2 3">
    <name type="scientific">Porites evermanni</name>
    <dbReference type="NCBI Taxonomy" id="104178"/>
    <lineage>
        <taxon>Eukaryota</taxon>
        <taxon>Metazoa</taxon>
        <taxon>Cnidaria</taxon>
        <taxon>Anthozoa</taxon>
        <taxon>Hexacorallia</taxon>
        <taxon>Scleractinia</taxon>
        <taxon>Fungiina</taxon>
        <taxon>Poritidae</taxon>
        <taxon>Porites</taxon>
    </lineage>
</organism>
<dbReference type="Proteomes" id="UP001159427">
    <property type="component" value="Unassembled WGS sequence"/>
</dbReference>
<keyword evidence="1" id="KW-0812">Transmembrane</keyword>
<reference evidence="2 3" key="1">
    <citation type="submission" date="2022-05" db="EMBL/GenBank/DDBJ databases">
        <authorList>
            <consortium name="Genoscope - CEA"/>
            <person name="William W."/>
        </authorList>
    </citation>
    <scope>NUCLEOTIDE SEQUENCE [LARGE SCALE GENOMIC DNA]</scope>
</reference>
<evidence type="ECO:0000313" key="2">
    <source>
        <dbReference type="EMBL" id="CAH3180832.1"/>
    </source>
</evidence>
<proteinExistence type="predicted"/>
<keyword evidence="1" id="KW-0472">Membrane</keyword>
<comment type="caution">
    <text evidence="2">The sequence shown here is derived from an EMBL/GenBank/DDBJ whole genome shotgun (WGS) entry which is preliminary data.</text>
</comment>
<protein>
    <submittedName>
        <fullName evidence="2">Uncharacterized protein</fullName>
    </submittedName>
</protein>
<sequence length="867" mass="99443">MENKVQEKTERESEDQKVEIKGKKCFSKPSVRVAAVVVGIALAAVVISSVYAAGVFDSGPELPEVMEGEATFSSDDREGEFFHVLIDYKRKLIQLTSVGYLPSSFPLSRRRLMSFEENDTANGTNINATKIVIQDYNTKKKYFIVPEHGNSTTKCIYTALEGDMIPRHLLKHATLKSENIEGNLTHVIFQVDNDTEVDVYRAKGLHGKIYEVYLHLPNGTIHMRSKEHEMNFTDYKQLNCYKYIEENDTIEEAFYQSNDSKLFTESQSSPESSIIEKNIRELSTNFTHKTNDSISLSNASLIQQPSSVVKRRRRGIGWRNGGLDWWYGNWCGPYQGGYEDNPKPHCRWFCDQTKSYVNRACRDCLPPQDGLDEACMEHDRCLVNHDRGPWWCQPIGNRCKFSFKRKSCLSRPVVRCAALLIGIALAAVVISSVYAAGLFNSGPELPEVMEGEATFVTDNGEGEVFHIVVDYKRKLVQLTSLGNPPSSSPVSGRRLMSFEENGTTNGTSINATKIVIQDYNTERKYFIVPGHGNSTTKCIYTVLEGDMIPRHLLKHATLKSENVEGNMTHSLFQVDNDTEVDVYRAKGHHGKIYEIYLHLPNGTIHMRSKEREMNFTDYRRLNCYKYNEENETIEEAFYQSNDSKLYTESQLSPESSIENNVRELSTNLTYQTNDSIPSSNASLIQQPSSVAKRRRRGIGWRNGGLDWWYGNWCGAYQGGYTNNPKPHCRWFCSQTKSYVNRACRDCLPPQDGLDEACMEHDRCLVDHDRGPWWCQPIGNRCKCDSPFVWRAYYQIYACSSWSCRSHARQVFWTFYNLLSCWYPARFCFPWFRFVCGCIWCTCPRIIVYWKCIFFKACAFFGSGSVFY</sequence>
<dbReference type="EMBL" id="CALNXI010001982">
    <property type="protein sequence ID" value="CAH3180832.1"/>
    <property type="molecule type" value="Genomic_DNA"/>
</dbReference>
<name>A0ABN8RTP4_9CNID</name>
<dbReference type="InterPro" id="IPR036444">
    <property type="entry name" value="PLipase_A2_dom_sf"/>
</dbReference>
<dbReference type="Gene3D" id="1.20.90.10">
    <property type="entry name" value="Phospholipase A2 domain"/>
    <property type="match status" value="1"/>
</dbReference>
<feature type="transmembrane region" description="Helical" evidence="1">
    <location>
        <begin position="33"/>
        <end position="56"/>
    </location>
</feature>
<evidence type="ECO:0000256" key="1">
    <source>
        <dbReference type="SAM" id="Phobius"/>
    </source>
</evidence>
<keyword evidence="3" id="KW-1185">Reference proteome</keyword>
<accession>A0ABN8RTP4</accession>
<gene>
    <name evidence="2" type="ORF">PEVE_00013151</name>
</gene>
<evidence type="ECO:0000313" key="3">
    <source>
        <dbReference type="Proteomes" id="UP001159427"/>
    </source>
</evidence>